<protein>
    <submittedName>
        <fullName evidence="1">Uncharacterized protein</fullName>
    </submittedName>
</protein>
<gene>
    <name evidence="1" type="ORF">QFC19_002709</name>
</gene>
<reference evidence="1" key="1">
    <citation type="submission" date="2023-04" db="EMBL/GenBank/DDBJ databases">
        <title>Draft Genome sequencing of Naganishia species isolated from polar environments using Oxford Nanopore Technology.</title>
        <authorList>
            <person name="Leo P."/>
            <person name="Venkateswaran K."/>
        </authorList>
    </citation>
    <scope>NUCLEOTIDE SEQUENCE</scope>
    <source>
        <strain evidence="1">MNA-CCFEE 5261</strain>
    </source>
</reference>
<dbReference type="Proteomes" id="UP001241377">
    <property type="component" value="Unassembled WGS sequence"/>
</dbReference>
<evidence type="ECO:0000313" key="1">
    <source>
        <dbReference type="EMBL" id="KAJ9107804.1"/>
    </source>
</evidence>
<name>A0ACC2W9C5_9TREE</name>
<evidence type="ECO:0000313" key="2">
    <source>
        <dbReference type="Proteomes" id="UP001241377"/>
    </source>
</evidence>
<comment type="caution">
    <text evidence="1">The sequence shown here is derived from an EMBL/GenBank/DDBJ whole genome shotgun (WGS) entry which is preliminary data.</text>
</comment>
<sequence length="156" mass="16530">MPSHGELRGSPECQGPYSSISPVASQLAVVAITSAVFGYWLATGLRLPYSNKVNTARAEVARSAPTVPAPSGDEPSQKSKKKNKSKEQQNGKRNVSVSTPEEAEVDAGSDSEDEREAVSQASLDQVKAGKWEECKLVLVVNQELGMTKGKIAAQCG</sequence>
<accession>A0ACC2W9C5</accession>
<organism evidence="1 2">
    <name type="scientific">Naganishia cerealis</name>
    <dbReference type="NCBI Taxonomy" id="610337"/>
    <lineage>
        <taxon>Eukaryota</taxon>
        <taxon>Fungi</taxon>
        <taxon>Dikarya</taxon>
        <taxon>Basidiomycota</taxon>
        <taxon>Agaricomycotina</taxon>
        <taxon>Tremellomycetes</taxon>
        <taxon>Filobasidiales</taxon>
        <taxon>Filobasidiaceae</taxon>
        <taxon>Naganishia</taxon>
    </lineage>
</organism>
<proteinExistence type="predicted"/>
<dbReference type="EMBL" id="JASBWR010000024">
    <property type="protein sequence ID" value="KAJ9107804.1"/>
    <property type="molecule type" value="Genomic_DNA"/>
</dbReference>
<keyword evidence="2" id="KW-1185">Reference proteome</keyword>